<evidence type="ECO:0000256" key="2">
    <source>
        <dbReference type="ARBA" id="ARBA00023015"/>
    </source>
</evidence>
<evidence type="ECO:0000256" key="1">
    <source>
        <dbReference type="ARBA" id="ARBA00022491"/>
    </source>
</evidence>
<dbReference type="InterPro" id="IPR029016">
    <property type="entry name" value="GAF-like_dom_sf"/>
</dbReference>
<feature type="domain" description="Heat-inducible transcription repressor HrcA C-terminal" evidence="6">
    <location>
        <begin position="104"/>
        <end position="323"/>
    </location>
</feature>
<keyword evidence="1 5" id="KW-0678">Repressor</keyword>
<dbReference type="PANTHER" id="PTHR34824">
    <property type="entry name" value="HEAT-INDUCIBLE TRANSCRIPTION REPRESSOR HRCA"/>
    <property type="match status" value="1"/>
</dbReference>
<dbReference type="InterPro" id="IPR002571">
    <property type="entry name" value="HrcA"/>
</dbReference>
<dbReference type="RefSeq" id="WP_173223163.1">
    <property type="nucleotide sequence ID" value="NZ_CP048104.1"/>
</dbReference>
<comment type="similarity">
    <text evidence="5">Belongs to the HrcA family.</text>
</comment>
<dbReference type="InterPro" id="IPR021153">
    <property type="entry name" value="HrcA_C"/>
</dbReference>
<dbReference type="InterPro" id="IPR036388">
    <property type="entry name" value="WH-like_DNA-bd_sf"/>
</dbReference>
<evidence type="ECO:0000256" key="4">
    <source>
        <dbReference type="ARBA" id="ARBA00023163"/>
    </source>
</evidence>
<dbReference type="GO" id="GO:0003677">
    <property type="term" value="F:DNA binding"/>
    <property type="evidence" value="ECO:0007669"/>
    <property type="project" value="InterPro"/>
</dbReference>
<dbReference type="HAMAP" id="MF_00081">
    <property type="entry name" value="HrcA"/>
    <property type="match status" value="1"/>
</dbReference>
<keyword evidence="3 5" id="KW-0346">Stress response</keyword>
<dbReference type="KEGG" id="kpul:GXN76_11100"/>
<sequence>MLSGRQEQILRAVVEEYIVHAEPVGSRTISKREDVGFSAATIRNEMADLEELGFLKQPYTSAGRVPSQSGYRYYVDFLMGPQHLAREDLLAVRRLFASQMDALEQTIQQTASILSQITNYTSILLGPELYENKLKHLQVVPLTDRMAVVLIVTDTGHVDQRRITVPKGVSLSSIEQMVNLLNAKLTGVPLFQLKRTVYRELYSELSRYVENYEYLLTMIDQMLVEDREDRVFFSGTTNILTQPEFRDVEKVKALMDLLEQNDTVVKMLAADKNSGIQVKIGQENHLEAMNNCSIVSASFTLDGRSLGTIGVLGPTRMDYRKVVSLLEVLIEDLSAHLRRVYK</sequence>
<dbReference type="Proteomes" id="UP000503088">
    <property type="component" value="Chromosome"/>
</dbReference>
<proteinExistence type="inferred from homology"/>
<dbReference type="PANTHER" id="PTHR34824:SF1">
    <property type="entry name" value="HEAT-INDUCIBLE TRANSCRIPTION REPRESSOR HRCA"/>
    <property type="match status" value="1"/>
</dbReference>
<accession>A0A7D3YAN5</accession>
<evidence type="ECO:0000313" key="7">
    <source>
        <dbReference type="EMBL" id="QKG84961.1"/>
    </source>
</evidence>
<dbReference type="AlphaFoldDB" id="A0A7D3YAN5"/>
<dbReference type="EMBL" id="CP048104">
    <property type="protein sequence ID" value="QKG84961.1"/>
    <property type="molecule type" value="Genomic_DNA"/>
</dbReference>
<name>A0A7D3YAN5_9BACL</name>
<evidence type="ECO:0000259" key="6">
    <source>
        <dbReference type="Pfam" id="PF01628"/>
    </source>
</evidence>
<evidence type="ECO:0000313" key="8">
    <source>
        <dbReference type="Proteomes" id="UP000503088"/>
    </source>
</evidence>
<gene>
    <name evidence="5 7" type="primary">hrcA</name>
    <name evidence="7" type="ORF">GXN76_11100</name>
</gene>
<evidence type="ECO:0000256" key="3">
    <source>
        <dbReference type="ARBA" id="ARBA00023016"/>
    </source>
</evidence>
<dbReference type="PIRSF" id="PIRSF005485">
    <property type="entry name" value="HrcA"/>
    <property type="match status" value="1"/>
</dbReference>
<dbReference type="Gene3D" id="3.30.390.60">
    <property type="entry name" value="Heat-inducible transcription repressor hrca homolog, domain 3"/>
    <property type="match status" value="1"/>
</dbReference>
<dbReference type="Gene3D" id="3.30.450.40">
    <property type="match status" value="1"/>
</dbReference>
<dbReference type="InterPro" id="IPR023120">
    <property type="entry name" value="WHTH_transcript_rep_HrcA_IDD"/>
</dbReference>
<dbReference type="SUPFAM" id="SSF55781">
    <property type="entry name" value="GAF domain-like"/>
    <property type="match status" value="1"/>
</dbReference>
<keyword evidence="2 5" id="KW-0805">Transcription regulation</keyword>
<evidence type="ECO:0000256" key="5">
    <source>
        <dbReference type="HAMAP-Rule" id="MF_00081"/>
    </source>
</evidence>
<protein>
    <recommendedName>
        <fullName evidence="5">Heat-inducible transcription repressor HrcA</fullName>
    </recommendedName>
</protein>
<dbReference type="InterPro" id="IPR036390">
    <property type="entry name" value="WH_DNA-bd_sf"/>
</dbReference>
<keyword evidence="8" id="KW-1185">Reference proteome</keyword>
<dbReference type="Pfam" id="PF01628">
    <property type="entry name" value="HrcA"/>
    <property type="match status" value="1"/>
</dbReference>
<reference evidence="7 8" key="1">
    <citation type="submission" date="2020-01" db="EMBL/GenBank/DDBJ databases">
        <authorList>
            <person name="Gulvik C.A."/>
            <person name="Batra D.G."/>
        </authorList>
    </citation>
    <scope>NUCLEOTIDE SEQUENCE [LARGE SCALE GENOMIC DNA]</scope>
    <source>
        <strain evidence="7 8">W9323</strain>
    </source>
</reference>
<comment type="function">
    <text evidence="5">Negative regulator of class I heat shock genes (grpE-dnaK-dnaJ and groELS operons). Prevents heat-shock induction of these operons.</text>
</comment>
<dbReference type="Gene3D" id="1.10.10.10">
    <property type="entry name" value="Winged helix-like DNA-binding domain superfamily/Winged helix DNA-binding domain"/>
    <property type="match status" value="1"/>
</dbReference>
<dbReference type="SUPFAM" id="SSF46785">
    <property type="entry name" value="Winged helix' DNA-binding domain"/>
    <property type="match status" value="1"/>
</dbReference>
<dbReference type="GO" id="GO:0045892">
    <property type="term" value="P:negative regulation of DNA-templated transcription"/>
    <property type="evidence" value="ECO:0007669"/>
    <property type="project" value="UniProtKB-UniRule"/>
</dbReference>
<keyword evidence="4 5" id="KW-0804">Transcription</keyword>
<organism evidence="7 8">
    <name type="scientific">Kroppenstedtia pulmonis</name>
    <dbReference type="NCBI Taxonomy" id="1380685"/>
    <lineage>
        <taxon>Bacteria</taxon>
        <taxon>Bacillati</taxon>
        <taxon>Bacillota</taxon>
        <taxon>Bacilli</taxon>
        <taxon>Bacillales</taxon>
        <taxon>Thermoactinomycetaceae</taxon>
        <taxon>Kroppenstedtia</taxon>
    </lineage>
</organism>
<dbReference type="NCBIfam" id="TIGR00331">
    <property type="entry name" value="hrcA"/>
    <property type="match status" value="1"/>
</dbReference>